<evidence type="ECO:0000313" key="2">
    <source>
        <dbReference type="EMBL" id="XAY06187.1"/>
    </source>
</evidence>
<dbReference type="EMBL" id="CP114014">
    <property type="protein sequence ID" value="XAY06187.1"/>
    <property type="molecule type" value="Genomic_DNA"/>
</dbReference>
<name>A0AAU7AWV5_9ACTN</name>
<sequence>MARTRGHGTQRGVRGAGYGSAVQVLPIALSAVAAAAVAPGLRQGLVDGGHTVKNYRGAELACPLGIILVAAIALTLGALQAIDSFGWHGDGLFFVVSPVFVLGVAALGLFDDAYSGPSRGWRGHGAAVRRGEFPSGLLKAVGTVGLAAYAIQLPPYPETGNLAALDIGPYIVADPDSHTAPYLLSVVVLVLSTNLFNIIDLRPGRAAKGLLFVVIGCTIAVGTELLDAFGVYLGAIAVVAVYDLRERGMLGDTGANLLGAVAGLMLVTSITSTLGLALCAAVLLAITAYGEFRSISAFVERTPGLRHLDSVGRIHNPRKDASA</sequence>
<feature type="transmembrane region" description="Helical" evidence="1">
    <location>
        <begin position="91"/>
        <end position="110"/>
    </location>
</feature>
<feature type="transmembrane region" description="Helical" evidence="1">
    <location>
        <begin position="58"/>
        <end position="79"/>
    </location>
</feature>
<feature type="transmembrane region" description="Helical" evidence="1">
    <location>
        <begin position="211"/>
        <end position="242"/>
    </location>
</feature>
<proteinExistence type="predicted"/>
<dbReference type="KEGG" id="parq:DSM112329_03051"/>
<feature type="transmembrane region" description="Helical" evidence="1">
    <location>
        <begin position="180"/>
        <end position="199"/>
    </location>
</feature>
<keyword evidence="1" id="KW-0812">Transmembrane</keyword>
<organism evidence="2">
    <name type="scientific">Paraconexibacter sp. AEG42_29</name>
    <dbReference type="NCBI Taxonomy" id="2997339"/>
    <lineage>
        <taxon>Bacteria</taxon>
        <taxon>Bacillati</taxon>
        <taxon>Actinomycetota</taxon>
        <taxon>Thermoleophilia</taxon>
        <taxon>Solirubrobacterales</taxon>
        <taxon>Paraconexibacteraceae</taxon>
        <taxon>Paraconexibacter</taxon>
    </lineage>
</organism>
<feature type="transmembrane region" description="Helical" evidence="1">
    <location>
        <begin position="21"/>
        <end position="38"/>
    </location>
</feature>
<evidence type="ECO:0000256" key="1">
    <source>
        <dbReference type="SAM" id="Phobius"/>
    </source>
</evidence>
<protein>
    <recommendedName>
        <fullName evidence="3">Glycosyl transferase family 4</fullName>
    </recommendedName>
</protein>
<gene>
    <name evidence="2" type="ORF">DSM112329_03051</name>
</gene>
<reference evidence="2" key="1">
    <citation type="submission" date="2022-12" db="EMBL/GenBank/DDBJ databases">
        <title>Paraconexibacter alkalitolerans sp. nov. and Baekduia alba sp. nov., isolated from soil and emended description of the genera Paraconexibacter (Chun et al., 2020) and Baekduia (An et al., 2020).</title>
        <authorList>
            <person name="Vieira S."/>
            <person name="Huber K.J."/>
            <person name="Geppert A."/>
            <person name="Wolf J."/>
            <person name="Neumann-Schaal M."/>
            <person name="Muesken M."/>
            <person name="Overmann J."/>
        </authorList>
    </citation>
    <scope>NUCLEOTIDE SEQUENCE</scope>
    <source>
        <strain evidence="2">AEG42_29</strain>
    </source>
</reference>
<keyword evidence="1" id="KW-0472">Membrane</keyword>
<dbReference type="AlphaFoldDB" id="A0AAU7AWV5"/>
<keyword evidence="1" id="KW-1133">Transmembrane helix</keyword>
<evidence type="ECO:0008006" key="3">
    <source>
        <dbReference type="Google" id="ProtNLM"/>
    </source>
</evidence>
<feature type="transmembrane region" description="Helical" evidence="1">
    <location>
        <begin position="262"/>
        <end position="286"/>
    </location>
</feature>
<accession>A0AAU7AWV5</accession>